<evidence type="ECO:0000256" key="1">
    <source>
        <dbReference type="ARBA" id="ARBA00022729"/>
    </source>
</evidence>
<keyword evidence="2" id="KW-0677">Repeat</keyword>
<protein>
    <recommendedName>
        <fullName evidence="3">Gnk2-homologous domain-containing protein</fullName>
    </recommendedName>
</protein>
<organism evidence="4 5">
    <name type="scientific">Ziziphus jujuba var. spinosa</name>
    <dbReference type="NCBI Taxonomy" id="714518"/>
    <lineage>
        <taxon>Eukaryota</taxon>
        <taxon>Viridiplantae</taxon>
        <taxon>Streptophyta</taxon>
        <taxon>Embryophyta</taxon>
        <taxon>Tracheophyta</taxon>
        <taxon>Spermatophyta</taxon>
        <taxon>Magnoliopsida</taxon>
        <taxon>eudicotyledons</taxon>
        <taxon>Gunneridae</taxon>
        <taxon>Pentapetalae</taxon>
        <taxon>rosids</taxon>
        <taxon>fabids</taxon>
        <taxon>Rosales</taxon>
        <taxon>Rhamnaceae</taxon>
        <taxon>Paliureae</taxon>
        <taxon>Ziziphus</taxon>
    </lineage>
</organism>
<dbReference type="PROSITE" id="PS51473">
    <property type="entry name" value="GNK2"/>
    <property type="match status" value="2"/>
</dbReference>
<reference evidence="4" key="1">
    <citation type="journal article" date="2021" name="Front. Plant Sci.">
        <title>Chromosome-Scale Genome Assembly for Chinese Sour Jujube and Insights Into Its Genome Evolution and Domestication Signature.</title>
        <authorList>
            <person name="Shen L.-Y."/>
            <person name="Luo H."/>
            <person name="Wang X.-L."/>
            <person name="Wang X.-M."/>
            <person name="Qiu X.-J."/>
            <person name="Liu H."/>
            <person name="Zhou S.-S."/>
            <person name="Jia K.-H."/>
            <person name="Nie S."/>
            <person name="Bao Y.-T."/>
            <person name="Zhang R.-G."/>
            <person name="Yun Q.-Z."/>
            <person name="Chai Y.-H."/>
            <person name="Lu J.-Y."/>
            <person name="Li Y."/>
            <person name="Zhao S.-W."/>
            <person name="Mao J.-F."/>
            <person name="Jia S.-G."/>
            <person name="Mao Y.-M."/>
        </authorList>
    </citation>
    <scope>NUCLEOTIDE SEQUENCE</scope>
    <source>
        <strain evidence="4">AT0</strain>
        <tissue evidence="4">Leaf</tissue>
    </source>
</reference>
<dbReference type="FunFam" id="3.30.430.20:FF:000012">
    <property type="entry name" value="Cysteine-rich receptor-like protein kinase 25"/>
    <property type="match status" value="1"/>
</dbReference>
<evidence type="ECO:0000256" key="2">
    <source>
        <dbReference type="ARBA" id="ARBA00022737"/>
    </source>
</evidence>
<dbReference type="CDD" id="cd23509">
    <property type="entry name" value="Gnk2-like"/>
    <property type="match status" value="2"/>
</dbReference>
<evidence type="ECO:0000259" key="3">
    <source>
        <dbReference type="PROSITE" id="PS51473"/>
    </source>
</evidence>
<dbReference type="Pfam" id="PF01657">
    <property type="entry name" value="Stress-antifung"/>
    <property type="match status" value="2"/>
</dbReference>
<feature type="domain" description="Gnk2-homologous" evidence="3">
    <location>
        <begin position="12"/>
        <end position="120"/>
    </location>
</feature>
<feature type="domain" description="Gnk2-homologous" evidence="3">
    <location>
        <begin position="126"/>
        <end position="234"/>
    </location>
</feature>
<dbReference type="Proteomes" id="UP000813462">
    <property type="component" value="Unassembled WGS sequence"/>
</dbReference>
<dbReference type="PANTHER" id="PTHR32099:SF42">
    <property type="entry name" value="CYSTEINE-RICH RECEPTOR-LIKE PROTEIN KINASE 9-RELATED"/>
    <property type="match status" value="1"/>
</dbReference>
<sequence>MGGPKTTEAIPNYLYHLCINTIAFNNNTINFYLSNLNHLLSILSSTSTTHDFHTATAGHDPYTGSAIVYGLFLCRGDVAVAVCGVCVAAAAQELLKLCPIEKETIIWYDDCMLRYSNRSLLGILDEQYGAFLYNTANITKKDRFEGLLKSTIKAAAAEASNGEHEKKFGTKEAYFTGFQTLYSLAQCTTDLSSGDCNRCLWDAMDDLYNQRYSARQGARRLLPSCNIGFELYPFYNKTNTWTSSTTNKAICGVWVAAAAKELMKLCPIEKEATIWYDDCMLCYSNWSLLGILDEQYGVILYNMAHITEKDRFEGLLNSTMKAAAAEATNGGHEKKFGTKEAYFIGFQTLYSLAQ</sequence>
<dbReference type="InterPro" id="IPR002902">
    <property type="entry name" value="GNK2"/>
</dbReference>
<dbReference type="InterPro" id="IPR038408">
    <property type="entry name" value="GNK2_sf"/>
</dbReference>
<dbReference type="EMBL" id="JAEACU010000007">
    <property type="protein sequence ID" value="KAH7522649.1"/>
    <property type="molecule type" value="Genomic_DNA"/>
</dbReference>
<name>A0A978V5L6_ZIZJJ</name>
<evidence type="ECO:0000313" key="4">
    <source>
        <dbReference type="EMBL" id="KAH7522649.1"/>
    </source>
</evidence>
<comment type="caution">
    <text evidence="4">The sequence shown here is derived from an EMBL/GenBank/DDBJ whole genome shotgun (WGS) entry which is preliminary data.</text>
</comment>
<dbReference type="AlphaFoldDB" id="A0A978V5L6"/>
<dbReference type="PANTHER" id="PTHR32099">
    <property type="entry name" value="CYSTEINE-RICH REPEAT SECRETORY PROTEIN"/>
    <property type="match status" value="1"/>
</dbReference>
<evidence type="ECO:0000313" key="5">
    <source>
        <dbReference type="Proteomes" id="UP000813462"/>
    </source>
</evidence>
<accession>A0A978V5L6</accession>
<proteinExistence type="predicted"/>
<gene>
    <name evidence="4" type="ORF">FEM48_Zijuj07G0161100</name>
</gene>
<dbReference type="Gene3D" id="3.30.430.20">
    <property type="entry name" value="Gnk2 domain, C-X8-C-X2-C motif"/>
    <property type="match status" value="2"/>
</dbReference>
<keyword evidence="1" id="KW-0732">Signal</keyword>